<evidence type="ECO:0008006" key="4">
    <source>
        <dbReference type="Google" id="ProtNLM"/>
    </source>
</evidence>
<feature type="coiled-coil region" evidence="1">
    <location>
        <begin position="59"/>
        <end position="100"/>
    </location>
</feature>
<dbReference type="KEGG" id="vg:26040683"/>
<accession>D2XJ72</accession>
<evidence type="ECO:0000313" key="3">
    <source>
        <dbReference type="Proteomes" id="UP000001891"/>
    </source>
</evidence>
<dbReference type="OrthoDB" id="9632at10239"/>
<keyword evidence="1" id="KW-0175">Coiled coil</keyword>
<organism evidence="2 3">
    <name type="scientific">Escherichia phage K1G</name>
    <dbReference type="NCBI Taxonomy" id="698486"/>
    <lineage>
        <taxon>Viruses</taxon>
        <taxon>Duplodnaviria</taxon>
        <taxon>Heunggongvirae</taxon>
        <taxon>Uroviricota</taxon>
        <taxon>Caudoviricetes</taxon>
        <taxon>Sarkviridae</taxon>
        <taxon>Guernseyvirinae</taxon>
        <taxon>Kagunavirus</taxon>
        <taxon>Kagunavirus K1G</taxon>
    </lineage>
</organism>
<dbReference type="RefSeq" id="YP_009168788.1">
    <property type="nucleotide sequence ID" value="NC_027993.1"/>
</dbReference>
<proteinExistence type="predicted"/>
<keyword evidence="3" id="KW-1185">Reference proteome</keyword>
<dbReference type="Proteomes" id="UP000001891">
    <property type="component" value="Segment"/>
</dbReference>
<protein>
    <recommendedName>
        <fullName evidence="4">Scaffold protein</fullName>
    </recommendedName>
</protein>
<evidence type="ECO:0000256" key="1">
    <source>
        <dbReference type="SAM" id="Coils"/>
    </source>
</evidence>
<sequence length="251" mass="27534">MTCKSGWPGFQRPGDILTMNRFLRYPFQEEAGAEDKSGGGDAPKMYTAEEVQALIEKEVAGLKANQEALLNEKKEAARKAKEAEEERQRAHQEALKAAGKMDEFEKTIRSQYDPVLAEKDGRISRMAERILGSERKAVLGSFAGDFITPEAVDILAPFVKTEFEGDDVVTKFVGADGNVVTTDPEQFRKYLREHKAFSHLIKANAASGGGASGSKGGGAAPAFKDMSEAERLALYKSNPAEFERQLKALRK</sequence>
<dbReference type="GeneID" id="26040683"/>
<name>D2XJ72_9CAUD</name>
<dbReference type="EMBL" id="GU196277">
    <property type="protein sequence ID" value="ADA82250.1"/>
    <property type="molecule type" value="Genomic_DNA"/>
</dbReference>
<reference evidence="2 3" key="1">
    <citation type="journal article" date="2010" name="Virology">
        <title>A tale of tails: Sialidase is key to success in a model of phage therapy against K1-capsulated Escherichia coli.</title>
        <authorList>
            <person name="Bull J.J."/>
            <person name="Vimr E.R."/>
            <person name="Molineux I.J."/>
        </authorList>
    </citation>
    <scope>NUCLEOTIDE SEQUENCE</scope>
</reference>
<evidence type="ECO:0000313" key="2">
    <source>
        <dbReference type="EMBL" id="ADA82250.1"/>
    </source>
</evidence>